<proteinExistence type="predicted"/>
<reference evidence="2 3" key="1">
    <citation type="submission" date="2018-02" db="EMBL/GenBank/DDBJ databases">
        <title>Draft genome of wild Prunus yedoensis var. nudiflora.</title>
        <authorList>
            <person name="Baek S."/>
            <person name="Kim J.-H."/>
            <person name="Choi K."/>
            <person name="Kim G.-B."/>
            <person name="Cho A."/>
            <person name="Jang H."/>
            <person name="Shin C.-H."/>
            <person name="Yu H.-J."/>
            <person name="Mun J.-H."/>
        </authorList>
    </citation>
    <scope>NUCLEOTIDE SEQUENCE [LARGE SCALE GENOMIC DNA]</scope>
    <source>
        <strain evidence="3">cv. Jeju island</strain>
        <tissue evidence="2">Leaf</tissue>
    </source>
</reference>
<keyword evidence="2" id="KW-0378">Hydrolase</keyword>
<protein>
    <submittedName>
        <fullName evidence="2">Senescence-specific cysteine protease SAG39</fullName>
    </submittedName>
</protein>
<dbReference type="OrthoDB" id="1163416at2759"/>
<keyword evidence="3" id="KW-1185">Reference proteome</keyword>
<accession>A0A314XKX3</accession>
<evidence type="ECO:0000313" key="3">
    <source>
        <dbReference type="Proteomes" id="UP000250321"/>
    </source>
</evidence>
<organism evidence="2 3">
    <name type="scientific">Prunus yedoensis var. nudiflora</name>
    <dbReference type="NCBI Taxonomy" id="2094558"/>
    <lineage>
        <taxon>Eukaryota</taxon>
        <taxon>Viridiplantae</taxon>
        <taxon>Streptophyta</taxon>
        <taxon>Embryophyta</taxon>
        <taxon>Tracheophyta</taxon>
        <taxon>Spermatophyta</taxon>
        <taxon>Magnoliopsida</taxon>
        <taxon>eudicotyledons</taxon>
        <taxon>Gunneridae</taxon>
        <taxon>Pentapetalae</taxon>
        <taxon>rosids</taxon>
        <taxon>fabids</taxon>
        <taxon>Rosales</taxon>
        <taxon>Rosaceae</taxon>
        <taxon>Amygdaloideae</taxon>
        <taxon>Amygdaleae</taxon>
        <taxon>Prunus</taxon>
    </lineage>
</organism>
<dbReference type="Pfam" id="PF08246">
    <property type="entry name" value="Inhibitor_I29"/>
    <property type="match status" value="1"/>
</dbReference>
<comment type="caution">
    <text evidence="2">The sequence shown here is derived from an EMBL/GenBank/DDBJ whole genome shotgun (WGS) entry which is preliminary data.</text>
</comment>
<name>A0A314XKX3_PRUYE</name>
<evidence type="ECO:0000313" key="2">
    <source>
        <dbReference type="EMBL" id="PQP92043.1"/>
    </source>
</evidence>
<dbReference type="InterPro" id="IPR038765">
    <property type="entry name" value="Papain-like_cys_pep_sf"/>
</dbReference>
<dbReference type="SMART" id="SM00848">
    <property type="entry name" value="Inhibitor_I29"/>
    <property type="match status" value="1"/>
</dbReference>
<dbReference type="InterPro" id="IPR013201">
    <property type="entry name" value="Prot_inhib_I29"/>
</dbReference>
<gene>
    <name evidence="2" type="ORF">Pyn_18875</name>
</gene>
<keyword evidence="2" id="KW-0645">Protease</keyword>
<dbReference type="SUPFAM" id="SSF54001">
    <property type="entry name" value="Cysteine proteinases"/>
    <property type="match status" value="1"/>
</dbReference>
<dbReference type="GO" id="GO:0008233">
    <property type="term" value="F:peptidase activity"/>
    <property type="evidence" value="ECO:0007669"/>
    <property type="project" value="UniProtKB-KW"/>
</dbReference>
<dbReference type="AlphaFoldDB" id="A0A314XKX3"/>
<dbReference type="STRING" id="2094558.A0A314XKX3"/>
<feature type="domain" description="Cathepsin propeptide inhibitor" evidence="1">
    <location>
        <begin position="5"/>
        <end position="62"/>
    </location>
</feature>
<dbReference type="GO" id="GO:0006508">
    <property type="term" value="P:proteolysis"/>
    <property type="evidence" value="ECO:0007669"/>
    <property type="project" value="UniProtKB-KW"/>
</dbReference>
<dbReference type="Proteomes" id="UP000250321">
    <property type="component" value="Unassembled WGS sequence"/>
</dbReference>
<dbReference type="EMBL" id="PJQY01002626">
    <property type="protein sequence ID" value="PQP92043.1"/>
    <property type="molecule type" value="Genomic_DNA"/>
</dbReference>
<evidence type="ECO:0000259" key="1">
    <source>
        <dbReference type="SMART" id="SM00848"/>
    </source>
</evidence>
<sequence>MLDRHEQWMARYGCIYKDDEEREKRFQIFKDNVEFIESFNYASNQPYKLNVNGFADQSHEEFQAFRNRYRTSLNPMSS</sequence>
<dbReference type="Gene3D" id="1.10.287.2250">
    <property type="match status" value="1"/>
</dbReference>